<dbReference type="Pfam" id="PF13439">
    <property type="entry name" value="Glyco_transf_4"/>
    <property type="match status" value="1"/>
</dbReference>
<organism evidence="4 5">
    <name type="scientific">Thiobacillus denitrificans</name>
    <dbReference type="NCBI Taxonomy" id="36861"/>
    <lineage>
        <taxon>Bacteria</taxon>
        <taxon>Pseudomonadati</taxon>
        <taxon>Pseudomonadota</taxon>
        <taxon>Betaproteobacteria</taxon>
        <taxon>Nitrosomonadales</taxon>
        <taxon>Thiobacillaceae</taxon>
        <taxon>Thiobacillus</taxon>
    </lineage>
</organism>
<dbReference type="InterPro" id="IPR001296">
    <property type="entry name" value="Glyco_trans_1"/>
</dbReference>
<evidence type="ECO:0000259" key="3">
    <source>
        <dbReference type="Pfam" id="PF13439"/>
    </source>
</evidence>
<name>A0A125BCB4_THIDE</name>
<dbReference type="Gene3D" id="3.40.50.2000">
    <property type="entry name" value="Glycogen Phosphorylase B"/>
    <property type="match status" value="2"/>
</dbReference>
<proteinExistence type="predicted"/>
<dbReference type="PANTHER" id="PTHR46401:SF2">
    <property type="entry name" value="GLYCOSYLTRANSFERASE WBBK-RELATED"/>
    <property type="match status" value="1"/>
</dbReference>
<dbReference type="Proteomes" id="UP000064243">
    <property type="component" value="Unassembled WGS sequence"/>
</dbReference>
<evidence type="ECO:0000259" key="2">
    <source>
        <dbReference type="Pfam" id="PF00534"/>
    </source>
</evidence>
<reference evidence="4 5" key="1">
    <citation type="journal article" date="2015" name="Appl. Environ. Microbiol.">
        <title>Aerobic and Anaerobic Thiosulfate Oxidation by a Cold-Adapted, Subglacial Chemoautotroph.</title>
        <authorList>
            <person name="Harrold Z.R."/>
            <person name="Skidmore M.L."/>
            <person name="Hamilton T.L."/>
            <person name="Desch L."/>
            <person name="Amada K."/>
            <person name="van Gelder W."/>
            <person name="Glover K."/>
            <person name="Roden E.E."/>
            <person name="Boyd E.S."/>
        </authorList>
    </citation>
    <scope>NUCLEOTIDE SEQUENCE [LARGE SCALE GENOMIC DNA]</scope>
    <source>
        <strain evidence="4 5">RG</strain>
    </source>
</reference>
<keyword evidence="5" id="KW-1185">Reference proteome</keyword>
<dbReference type="PANTHER" id="PTHR46401">
    <property type="entry name" value="GLYCOSYLTRANSFERASE WBBK-RELATED"/>
    <property type="match status" value="1"/>
</dbReference>
<sequence>MKVVHVVRQYHPSVGGMEDVVQNIAQHQMERHGQLPVILTLDRLFRNSAERLAGKEVINGIQVIRLPYRGSSRYPLCPGVLDHVRDADVIHVHGIDFFFDFLAATRPIHRRPMVASTHGGFFHTRFASTLKNIYFNTATRLSSVAYDRVVATSDNDGDIFNAIVKPPKKLVIENGVNVEKYADKSAKALTPTLIYFGRWSENKGLIETIEFFRRLVSRQPSWKLIIAGREYDHTRKALMDLLQKYQLVESVQLAPNPSDQELAGLIGQSSYFICLSRHEGFGIAPIEAMSAGLTPVLSDIPPFRSLIGQAGAGVLLENDDIDNGITALLALHARGELDYARRRAWVRSFVERYNWKHIADKYVDIYTTLTGLKTRSVA</sequence>
<dbReference type="InterPro" id="IPR028098">
    <property type="entry name" value="Glyco_trans_4-like_N"/>
</dbReference>
<gene>
    <name evidence="4" type="ORF">ABW22_11055</name>
</gene>
<evidence type="ECO:0000256" key="1">
    <source>
        <dbReference type="ARBA" id="ARBA00022679"/>
    </source>
</evidence>
<dbReference type="GO" id="GO:0009103">
    <property type="term" value="P:lipopolysaccharide biosynthetic process"/>
    <property type="evidence" value="ECO:0007669"/>
    <property type="project" value="TreeGrafter"/>
</dbReference>
<evidence type="ECO:0000313" key="4">
    <source>
        <dbReference type="EMBL" id="KVW94983.1"/>
    </source>
</evidence>
<dbReference type="AlphaFoldDB" id="A0A125BCB4"/>
<dbReference type="PATRIC" id="fig|36861.3.peg.1885"/>
<dbReference type="GO" id="GO:0016757">
    <property type="term" value="F:glycosyltransferase activity"/>
    <property type="evidence" value="ECO:0007669"/>
    <property type="project" value="InterPro"/>
</dbReference>
<feature type="domain" description="Glycosyltransferase subfamily 4-like N-terminal" evidence="3">
    <location>
        <begin position="14"/>
        <end position="179"/>
    </location>
</feature>
<accession>A0A125BCB4</accession>
<dbReference type="CDD" id="cd03801">
    <property type="entry name" value="GT4_PimA-like"/>
    <property type="match status" value="1"/>
</dbReference>
<protein>
    <submittedName>
        <fullName evidence="4">Glycosyl transferase family 1</fullName>
    </submittedName>
</protein>
<dbReference type="Pfam" id="PF00534">
    <property type="entry name" value="Glycos_transf_1"/>
    <property type="match status" value="1"/>
</dbReference>
<dbReference type="SUPFAM" id="SSF53756">
    <property type="entry name" value="UDP-Glycosyltransferase/glycogen phosphorylase"/>
    <property type="match status" value="1"/>
</dbReference>
<dbReference type="EMBL" id="LDUG01000029">
    <property type="protein sequence ID" value="KVW94983.1"/>
    <property type="molecule type" value="Genomic_DNA"/>
</dbReference>
<feature type="domain" description="Glycosyl transferase family 1" evidence="2">
    <location>
        <begin position="189"/>
        <end position="323"/>
    </location>
</feature>
<evidence type="ECO:0000313" key="5">
    <source>
        <dbReference type="Proteomes" id="UP000064243"/>
    </source>
</evidence>
<keyword evidence="1 4" id="KW-0808">Transferase</keyword>
<comment type="caution">
    <text evidence="4">The sequence shown here is derived from an EMBL/GenBank/DDBJ whole genome shotgun (WGS) entry which is preliminary data.</text>
</comment>